<sequence>MDANKIRELWINFVLSNTKTIIASLALLALYFFPSIAKKFDKYLEIDDRYIVSAIYFNFMVLRYKIEEQYEFIATFIVAQDVITTTYFGMTLNF</sequence>
<gene>
    <name evidence="2" type="ORF">BpHYR1_050602</name>
</gene>
<keyword evidence="1" id="KW-1133">Transmembrane helix</keyword>
<keyword evidence="1" id="KW-0472">Membrane</keyword>
<evidence type="ECO:0000256" key="1">
    <source>
        <dbReference type="SAM" id="Phobius"/>
    </source>
</evidence>
<accession>A0A3M7SV91</accession>
<keyword evidence="3" id="KW-1185">Reference proteome</keyword>
<evidence type="ECO:0000313" key="2">
    <source>
        <dbReference type="EMBL" id="RNA39619.1"/>
    </source>
</evidence>
<name>A0A3M7SV91_BRAPC</name>
<protein>
    <submittedName>
        <fullName evidence="2">Uncharacterized protein</fullName>
    </submittedName>
</protein>
<proteinExistence type="predicted"/>
<reference evidence="2 3" key="1">
    <citation type="journal article" date="2018" name="Sci. Rep.">
        <title>Genomic signatures of local adaptation to the degree of environmental predictability in rotifers.</title>
        <authorList>
            <person name="Franch-Gras L."/>
            <person name="Hahn C."/>
            <person name="Garcia-Roger E.M."/>
            <person name="Carmona M.J."/>
            <person name="Serra M."/>
            <person name="Gomez A."/>
        </authorList>
    </citation>
    <scope>NUCLEOTIDE SEQUENCE [LARGE SCALE GENOMIC DNA]</scope>
    <source>
        <strain evidence="2">HYR1</strain>
    </source>
</reference>
<keyword evidence="1" id="KW-0812">Transmembrane</keyword>
<evidence type="ECO:0000313" key="3">
    <source>
        <dbReference type="Proteomes" id="UP000276133"/>
    </source>
</evidence>
<feature type="transmembrane region" description="Helical" evidence="1">
    <location>
        <begin position="20"/>
        <end position="37"/>
    </location>
</feature>
<dbReference type="Proteomes" id="UP000276133">
    <property type="component" value="Unassembled WGS sequence"/>
</dbReference>
<comment type="caution">
    <text evidence="2">The sequence shown here is derived from an EMBL/GenBank/DDBJ whole genome shotgun (WGS) entry which is preliminary data.</text>
</comment>
<dbReference type="EMBL" id="REGN01000729">
    <property type="protein sequence ID" value="RNA39619.1"/>
    <property type="molecule type" value="Genomic_DNA"/>
</dbReference>
<dbReference type="AlphaFoldDB" id="A0A3M7SV91"/>
<organism evidence="2 3">
    <name type="scientific">Brachionus plicatilis</name>
    <name type="common">Marine rotifer</name>
    <name type="synonym">Brachionus muelleri</name>
    <dbReference type="NCBI Taxonomy" id="10195"/>
    <lineage>
        <taxon>Eukaryota</taxon>
        <taxon>Metazoa</taxon>
        <taxon>Spiralia</taxon>
        <taxon>Gnathifera</taxon>
        <taxon>Rotifera</taxon>
        <taxon>Eurotatoria</taxon>
        <taxon>Monogononta</taxon>
        <taxon>Pseudotrocha</taxon>
        <taxon>Ploima</taxon>
        <taxon>Brachionidae</taxon>
        <taxon>Brachionus</taxon>
    </lineage>
</organism>